<dbReference type="SUPFAM" id="SSF55729">
    <property type="entry name" value="Acyl-CoA N-acyltransferases (Nat)"/>
    <property type="match status" value="1"/>
</dbReference>
<dbReference type="InterPro" id="IPR000182">
    <property type="entry name" value="GNAT_dom"/>
</dbReference>
<evidence type="ECO:0000313" key="2">
    <source>
        <dbReference type="EMBL" id="SMX22331.1"/>
    </source>
</evidence>
<dbReference type="PANTHER" id="PTHR42791:SF1">
    <property type="entry name" value="N-ACETYLTRANSFERASE DOMAIN-CONTAINING PROTEIN"/>
    <property type="match status" value="1"/>
</dbReference>
<dbReference type="OrthoDB" id="7057833at2"/>
<dbReference type="Gene3D" id="3.40.630.30">
    <property type="match status" value="1"/>
</dbReference>
<protein>
    <submittedName>
        <fullName evidence="2">Mycothiol acetyltransferase</fullName>
        <ecNumber evidence="2">2.3.1.189</ecNumber>
    </submittedName>
</protein>
<evidence type="ECO:0000313" key="3">
    <source>
        <dbReference type="Proteomes" id="UP000201838"/>
    </source>
</evidence>
<keyword evidence="2" id="KW-0012">Acyltransferase</keyword>
<proteinExistence type="predicted"/>
<dbReference type="EC" id="2.3.1.189" evidence="2"/>
<dbReference type="PANTHER" id="PTHR42791">
    <property type="entry name" value="GNAT FAMILY ACETYLTRANSFERASE"/>
    <property type="match status" value="1"/>
</dbReference>
<dbReference type="GO" id="GO:0035447">
    <property type="term" value="F:mycothiol synthase activity"/>
    <property type="evidence" value="ECO:0007669"/>
    <property type="project" value="UniProtKB-EC"/>
</dbReference>
<feature type="domain" description="N-acetyltransferase" evidence="1">
    <location>
        <begin position="14"/>
        <end position="208"/>
    </location>
</feature>
<evidence type="ECO:0000259" key="1">
    <source>
        <dbReference type="PROSITE" id="PS51186"/>
    </source>
</evidence>
<gene>
    <name evidence="2" type="primary">mshD</name>
    <name evidence="2" type="ORF">BOA8489_00423</name>
</gene>
<dbReference type="InterPro" id="IPR052523">
    <property type="entry name" value="Trichothecene_AcTrans"/>
</dbReference>
<name>A0A238IWB7_9RHOB</name>
<sequence length="209" mass="23043">MIVYRSLEVTLEETTIRQGGWEDEELLGALLSVSFSADPFVRWLMPKSVDFLQDSPKHPRRAYSQAFNAGTIYVIGDFAGAAVWLPPGTKKTDRSEEIALAAPPSEGSGHSFPAEFPALISQSAAYCPSEPHWYLGLIAVDPAYRGRGLGAKLMEHCLTFVDRDGMPAYLESTNSANMSLYERFGFKLLAEVRVGSAPPRFPMLRPAQK</sequence>
<dbReference type="EMBL" id="FXXQ01000001">
    <property type="protein sequence ID" value="SMX22331.1"/>
    <property type="molecule type" value="Genomic_DNA"/>
</dbReference>
<keyword evidence="2" id="KW-0808">Transferase</keyword>
<organism evidence="2 3">
    <name type="scientific">Boseongicola aestuarii</name>
    <dbReference type="NCBI Taxonomy" id="1470561"/>
    <lineage>
        <taxon>Bacteria</taxon>
        <taxon>Pseudomonadati</taxon>
        <taxon>Pseudomonadota</taxon>
        <taxon>Alphaproteobacteria</taxon>
        <taxon>Rhodobacterales</taxon>
        <taxon>Paracoccaceae</taxon>
        <taxon>Boseongicola</taxon>
    </lineage>
</organism>
<dbReference type="PROSITE" id="PS51186">
    <property type="entry name" value="GNAT"/>
    <property type="match status" value="1"/>
</dbReference>
<dbReference type="Proteomes" id="UP000201838">
    <property type="component" value="Unassembled WGS sequence"/>
</dbReference>
<dbReference type="Pfam" id="PF00583">
    <property type="entry name" value="Acetyltransf_1"/>
    <property type="match status" value="1"/>
</dbReference>
<dbReference type="AlphaFoldDB" id="A0A238IWB7"/>
<dbReference type="CDD" id="cd04301">
    <property type="entry name" value="NAT_SF"/>
    <property type="match status" value="1"/>
</dbReference>
<dbReference type="InterPro" id="IPR016181">
    <property type="entry name" value="Acyl_CoA_acyltransferase"/>
</dbReference>
<accession>A0A238IWB7</accession>
<reference evidence="2 3" key="1">
    <citation type="submission" date="2017-05" db="EMBL/GenBank/DDBJ databases">
        <authorList>
            <person name="Song R."/>
            <person name="Chenine A.L."/>
            <person name="Ruprecht R.M."/>
        </authorList>
    </citation>
    <scope>NUCLEOTIDE SEQUENCE [LARGE SCALE GENOMIC DNA]</scope>
    <source>
        <strain evidence="2 3">CECT 8489</strain>
    </source>
</reference>
<dbReference type="RefSeq" id="WP_093972299.1">
    <property type="nucleotide sequence ID" value="NZ_FXXQ01000001.1"/>
</dbReference>
<keyword evidence="3" id="KW-1185">Reference proteome</keyword>